<evidence type="ECO:0000259" key="9">
    <source>
        <dbReference type="Pfam" id="PF00218"/>
    </source>
</evidence>
<evidence type="ECO:0000256" key="5">
    <source>
        <dbReference type="ARBA" id="ARBA00022793"/>
    </source>
</evidence>
<dbReference type="InterPro" id="IPR013798">
    <property type="entry name" value="Indole-3-glycerol_P_synth_dom"/>
</dbReference>
<evidence type="ECO:0000256" key="8">
    <source>
        <dbReference type="ARBA" id="ARBA00023239"/>
    </source>
</evidence>
<keyword evidence="5" id="KW-0210">Decarboxylase</keyword>
<sequence length="258" mass="28566">MVEVEEILKRKRETIERLKQRRSIKDAILATKKAGKKPIIAEVKRRGLKEGEKEVEIEAAKAASQMEKAGACAISVLTDEAFFGSLEDLKTVKLSVDLPVLRKDFIFDEFQVYESYAYGANAILLIARFLSAARLNELAKMASSLGMESVIEIDSESKDKIFDADLDLTGISSSSLIGINNRDLNTFEVNLETFEKISLVVKPELPADVPLVAMSGIDSKEDARRMFDAGADALLVGTSIMNAEDIERKVKDFVDLEK</sequence>
<feature type="domain" description="Indole-3-glycerol phosphate synthase" evidence="9">
    <location>
        <begin position="13"/>
        <end position="252"/>
    </location>
</feature>
<organism evidence="10">
    <name type="scientific">Candidatus Methanophagaceae archaeon ANME-1 ERB6</name>
    <dbReference type="NCBI Taxonomy" id="2759912"/>
    <lineage>
        <taxon>Archaea</taxon>
        <taxon>Methanobacteriati</taxon>
        <taxon>Methanobacteriota</taxon>
        <taxon>Stenosarchaea group</taxon>
        <taxon>Methanomicrobia</taxon>
        <taxon>Candidatus Methanophagales</taxon>
        <taxon>Candidatus Methanophagaceae</taxon>
    </lineage>
</organism>
<dbReference type="InterPro" id="IPR011060">
    <property type="entry name" value="RibuloseP-bd_barrel"/>
</dbReference>
<dbReference type="PANTHER" id="PTHR22854:SF2">
    <property type="entry name" value="INDOLE-3-GLYCEROL-PHOSPHATE SYNTHASE"/>
    <property type="match status" value="1"/>
</dbReference>
<dbReference type="UniPathway" id="UPA00035">
    <property type="reaction ID" value="UER00043"/>
</dbReference>
<keyword evidence="8 10" id="KW-0456">Lyase</keyword>
<name>A0A7G9YXM9_9EURY</name>
<dbReference type="AlphaFoldDB" id="A0A7G9YXM9"/>
<dbReference type="PANTHER" id="PTHR22854">
    <property type="entry name" value="TRYPTOPHAN BIOSYNTHESIS PROTEIN"/>
    <property type="match status" value="1"/>
</dbReference>
<keyword evidence="6" id="KW-0822">Tryptophan biosynthesis</keyword>
<proteinExistence type="predicted"/>
<dbReference type="InterPro" id="IPR013785">
    <property type="entry name" value="Aldolase_TIM"/>
</dbReference>
<gene>
    <name evidence="10" type="primary">trpC</name>
    <name evidence="10" type="ORF">KDAIOKAM_00032</name>
</gene>
<dbReference type="InterPro" id="IPR045186">
    <property type="entry name" value="Indole-3-glycerol_P_synth"/>
</dbReference>
<accession>A0A7G9YXM9</accession>
<evidence type="ECO:0000256" key="2">
    <source>
        <dbReference type="ARBA" id="ARBA00004696"/>
    </source>
</evidence>
<comment type="catalytic activity">
    <reaction evidence="1">
        <text>1-(2-carboxyphenylamino)-1-deoxy-D-ribulose 5-phosphate + H(+) = (1S,2R)-1-C-(indol-3-yl)glycerol 3-phosphate + CO2 + H2O</text>
        <dbReference type="Rhea" id="RHEA:23476"/>
        <dbReference type="ChEBI" id="CHEBI:15377"/>
        <dbReference type="ChEBI" id="CHEBI:15378"/>
        <dbReference type="ChEBI" id="CHEBI:16526"/>
        <dbReference type="ChEBI" id="CHEBI:58613"/>
        <dbReference type="ChEBI" id="CHEBI:58866"/>
        <dbReference type="EC" id="4.1.1.48"/>
    </reaction>
</comment>
<dbReference type="Pfam" id="PF00218">
    <property type="entry name" value="IGPS"/>
    <property type="match status" value="1"/>
</dbReference>
<dbReference type="GO" id="GO:0000162">
    <property type="term" value="P:L-tryptophan biosynthetic process"/>
    <property type="evidence" value="ECO:0007669"/>
    <property type="project" value="UniProtKB-UniPathway"/>
</dbReference>
<keyword evidence="7" id="KW-0057">Aromatic amino acid biosynthesis</keyword>
<dbReference type="EC" id="4.1.1.48" evidence="3"/>
<dbReference type="GO" id="GO:0004640">
    <property type="term" value="F:phosphoribosylanthranilate isomerase activity"/>
    <property type="evidence" value="ECO:0007669"/>
    <property type="project" value="TreeGrafter"/>
</dbReference>
<protein>
    <recommendedName>
        <fullName evidence="3">indole-3-glycerol-phosphate synthase</fullName>
        <ecNumber evidence="3">4.1.1.48</ecNumber>
    </recommendedName>
</protein>
<evidence type="ECO:0000256" key="1">
    <source>
        <dbReference type="ARBA" id="ARBA00001633"/>
    </source>
</evidence>
<dbReference type="CDD" id="cd00331">
    <property type="entry name" value="IGPS"/>
    <property type="match status" value="1"/>
</dbReference>
<dbReference type="Gene3D" id="3.20.20.70">
    <property type="entry name" value="Aldolase class I"/>
    <property type="match status" value="1"/>
</dbReference>
<evidence type="ECO:0000313" key="10">
    <source>
        <dbReference type="EMBL" id="QNO52763.1"/>
    </source>
</evidence>
<evidence type="ECO:0000256" key="3">
    <source>
        <dbReference type="ARBA" id="ARBA00012362"/>
    </source>
</evidence>
<evidence type="ECO:0000256" key="4">
    <source>
        <dbReference type="ARBA" id="ARBA00022605"/>
    </source>
</evidence>
<dbReference type="SUPFAM" id="SSF51366">
    <property type="entry name" value="Ribulose-phoshate binding barrel"/>
    <property type="match status" value="1"/>
</dbReference>
<dbReference type="EMBL" id="MT631520">
    <property type="protein sequence ID" value="QNO52763.1"/>
    <property type="molecule type" value="Genomic_DNA"/>
</dbReference>
<keyword evidence="4" id="KW-0028">Amino-acid biosynthesis</keyword>
<evidence type="ECO:0000256" key="7">
    <source>
        <dbReference type="ARBA" id="ARBA00023141"/>
    </source>
</evidence>
<evidence type="ECO:0000256" key="6">
    <source>
        <dbReference type="ARBA" id="ARBA00022822"/>
    </source>
</evidence>
<dbReference type="GO" id="GO:0004425">
    <property type="term" value="F:indole-3-glycerol-phosphate synthase activity"/>
    <property type="evidence" value="ECO:0007669"/>
    <property type="project" value="UniProtKB-EC"/>
</dbReference>
<comment type="pathway">
    <text evidence="2">Amino-acid biosynthesis; L-tryptophan biosynthesis; L-tryptophan from chorismate: step 4/5.</text>
</comment>
<reference evidence="10" key="1">
    <citation type="submission" date="2020-06" db="EMBL/GenBank/DDBJ databases">
        <title>Unique genomic features of the anaerobic methanotrophic archaea.</title>
        <authorList>
            <person name="Chadwick G.L."/>
            <person name="Skennerton C.T."/>
            <person name="Laso-Perez R."/>
            <person name="Leu A.O."/>
            <person name="Speth D.R."/>
            <person name="Yu H."/>
            <person name="Morgan-Lang C."/>
            <person name="Hatzenpichler R."/>
            <person name="Goudeau D."/>
            <person name="Malmstrom R."/>
            <person name="Brazelton W.J."/>
            <person name="Woyke T."/>
            <person name="Hallam S.J."/>
            <person name="Tyson G.W."/>
            <person name="Wegener G."/>
            <person name="Boetius A."/>
            <person name="Orphan V."/>
        </authorList>
    </citation>
    <scope>NUCLEOTIDE SEQUENCE</scope>
</reference>